<dbReference type="InterPro" id="IPR036864">
    <property type="entry name" value="Zn2-C6_fun-type_DNA-bd_sf"/>
</dbReference>
<keyword evidence="2" id="KW-0539">Nucleus</keyword>
<dbReference type="STRING" id="106004.A0A1Y2DPG1"/>
<dbReference type="CDD" id="cd12148">
    <property type="entry name" value="fungal_TF_MHR"/>
    <property type="match status" value="1"/>
</dbReference>
<feature type="region of interest" description="Disordered" evidence="3">
    <location>
        <begin position="1"/>
        <end position="30"/>
    </location>
</feature>
<protein>
    <recommendedName>
        <fullName evidence="4">Zn(2)-C6 fungal-type domain-containing protein</fullName>
    </recommendedName>
</protein>
<dbReference type="SMART" id="SM00906">
    <property type="entry name" value="Fungal_trans"/>
    <property type="match status" value="1"/>
</dbReference>
<organism evidence="5 6">
    <name type="scientific">Leucosporidium creatinivorum</name>
    <dbReference type="NCBI Taxonomy" id="106004"/>
    <lineage>
        <taxon>Eukaryota</taxon>
        <taxon>Fungi</taxon>
        <taxon>Dikarya</taxon>
        <taxon>Basidiomycota</taxon>
        <taxon>Pucciniomycotina</taxon>
        <taxon>Microbotryomycetes</taxon>
        <taxon>Leucosporidiales</taxon>
        <taxon>Leucosporidium</taxon>
    </lineage>
</organism>
<name>A0A1Y2DPG1_9BASI</name>
<evidence type="ECO:0000313" key="6">
    <source>
        <dbReference type="Proteomes" id="UP000193467"/>
    </source>
</evidence>
<dbReference type="Gene3D" id="4.10.240.10">
    <property type="entry name" value="Zn(2)-C6 fungal-type DNA-binding domain"/>
    <property type="match status" value="1"/>
</dbReference>
<comment type="caution">
    <text evidence="5">The sequence shown here is derived from an EMBL/GenBank/DDBJ whole genome shotgun (WGS) entry which is preliminary data.</text>
</comment>
<dbReference type="CDD" id="cd00067">
    <property type="entry name" value="GAL4"/>
    <property type="match status" value="1"/>
</dbReference>
<dbReference type="GO" id="GO:0003677">
    <property type="term" value="F:DNA binding"/>
    <property type="evidence" value="ECO:0007669"/>
    <property type="project" value="InterPro"/>
</dbReference>
<evidence type="ECO:0000313" key="5">
    <source>
        <dbReference type="EMBL" id="ORY61059.1"/>
    </source>
</evidence>
<dbReference type="PANTHER" id="PTHR47783">
    <property type="entry name" value="ZN(II)2CYS6 TRANSCRIPTION FACTOR (EUROFUNG)-RELATED"/>
    <property type="match status" value="1"/>
</dbReference>
<gene>
    <name evidence="5" type="ORF">BCR35DRAFT_355220</name>
</gene>
<dbReference type="Pfam" id="PF00172">
    <property type="entry name" value="Zn_clus"/>
    <property type="match status" value="1"/>
</dbReference>
<dbReference type="OrthoDB" id="2428527at2759"/>
<dbReference type="GO" id="GO:0000981">
    <property type="term" value="F:DNA-binding transcription factor activity, RNA polymerase II-specific"/>
    <property type="evidence" value="ECO:0007669"/>
    <property type="project" value="InterPro"/>
</dbReference>
<keyword evidence="6" id="KW-1185">Reference proteome</keyword>
<dbReference type="PROSITE" id="PS50048">
    <property type="entry name" value="ZN2_CY6_FUNGAL_2"/>
    <property type="match status" value="1"/>
</dbReference>
<dbReference type="Pfam" id="PF04082">
    <property type="entry name" value="Fungal_trans"/>
    <property type="match status" value="1"/>
</dbReference>
<dbReference type="EMBL" id="MCGR01000073">
    <property type="protein sequence ID" value="ORY61059.1"/>
    <property type="molecule type" value="Genomic_DNA"/>
</dbReference>
<dbReference type="InterPro" id="IPR007219">
    <property type="entry name" value="XnlR_reg_dom"/>
</dbReference>
<proteinExistence type="predicted"/>
<accession>A0A1Y2DPG1</accession>
<dbReference type="SUPFAM" id="SSF57701">
    <property type="entry name" value="Zn2/Cys6 DNA-binding domain"/>
    <property type="match status" value="1"/>
</dbReference>
<evidence type="ECO:0000256" key="1">
    <source>
        <dbReference type="ARBA" id="ARBA00022723"/>
    </source>
</evidence>
<evidence type="ECO:0000256" key="3">
    <source>
        <dbReference type="SAM" id="MobiDB-lite"/>
    </source>
</evidence>
<dbReference type="InterPro" id="IPR001138">
    <property type="entry name" value="Zn2Cys6_DnaBD"/>
</dbReference>
<dbReference type="GO" id="GO:0006351">
    <property type="term" value="P:DNA-templated transcription"/>
    <property type="evidence" value="ECO:0007669"/>
    <property type="project" value="InterPro"/>
</dbReference>
<feature type="region of interest" description="Disordered" evidence="3">
    <location>
        <begin position="67"/>
        <end position="148"/>
    </location>
</feature>
<sequence>MDRPLAGYRRIRSRSPASKEGTPGGSIEGKTRKKVTLACGRCKRRKGKCDGVAPICGPCAAVGATCEIPDPTSDGRRRRGKSMTVTFASPTASSSRPRPDFEQHDTEQPSAQDCTSSSKSSLSDFSTSSFPLPSAQQPVVSLPPLSDSESLRTLSEENLQASTLDADTPCLHYFRPYGATALQSGIEPIEEIQLPVTAAPSFSRAQSPTGWTPFIEPRPSLFDESCPDVPRWEVMEELSLLFFARMGDQFPFLSMDTVRYMYNIARSPEQVEYLSAPLLLLGIAALGARFSPKYVPRGASPATSGTPFADKAKSLLLPLLAIPSGPTITCLLLLAHDAYGNNQEGLVWQYVGMALRQSVDLGMQLDVDRSKNKWERATSLILIHALLNLDYTISLTTGRCTTIKREEISVPPPNDEAMAVCRGGPDQTLPILPLVSPSAFCYYTKIMSIVGDLCDLVNRPTGTWGAQVPRPLDGEDRPSEDSSPDLMGIEEALNEVYENLPTSLQWSSSNFREQVSRGDGSMYLQLHLWYHGMIIILYRPPLLSHRCQAGSLSLAERLNVVSNSVSAIVKMLSCAEMVSSDVVTPAPYLHVPLFVAAQSSSQNWRIRTGYHLLSNGPTPATENPPPISSSNKLLAETALAHYEQCKAAIARIGALWLGAVPGITVLEKRGGLGKAMGAAMVSRHELAVFKRLAQRISGQGSTSGATPDMDTDYLLSLFSTIQEHGAESNVTSSNPMLSQDDFALAYTFASNWPESLDFRTQE</sequence>
<reference evidence="5 6" key="1">
    <citation type="submission" date="2016-07" db="EMBL/GenBank/DDBJ databases">
        <title>Pervasive Adenine N6-methylation of Active Genes in Fungi.</title>
        <authorList>
            <consortium name="DOE Joint Genome Institute"/>
            <person name="Mondo S.J."/>
            <person name="Dannebaum R.O."/>
            <person name="Kuo R.C."/>
            <person name="Labutti K."/>
            <person name="Haridas S."/>
            <person name="Kuo A."/>
            <person name="Salamov A."/>
            <person name="Ahrendt S.R."/>
            <person name="Lipzen A."/>
            <person name="Sullivan W."/>
            <person name="Andreopoulos W.B."/>
            <person name="Clum A."/>
            <person name="Lindquist E."/>
            <person name="Daum C."/>
            <person name="Ramamoorthy G.K."/>
            <person name="Gryganskyi A."/>
            <person name="Culley D."/>
            <person name="Magnuson J.K."/>
            <person name="James T.Y."/>
            <person name="O'Malley M.A."/>
            <person name="Stajich J.E."/>
            <person name="Spatafora J.W."/>
            <person name="Visel A."/>
            <person name="Grigoriev I.V."/>
        </authorList>
    </citation>
    <scope>NUCLEOTIDE SEQUENCE [LARGE SCALE GENOMIC DNA]</scope>
    <source>
        <strain evidence="5 6">62-1032</strain>
    </source>
</reference>
<feature type="compositionally biased region" description="Low complexity" evidence="3">
    <location>
        <begin position="115"/>
        <end position="134"/>
    </location>
</feature>
<dbReference type="InParanoid" id="A0A1Y2DPG1"/>
<dbReference type="PROSITE" id="PS00463">
    <property type="entry name" value="ZN2_CY6_FUNGAL_1"/>
    <property type="match status" value="1"/>
</dbReference>
<dbReference type="AlphaFoldDB" id="A0A1Y2DPG1"/>
<feature type="region of interest" description="Disordered" evidence="3">
    <location>
        <begin position="465"/>
        <end position="485"/>
    </location>
</feature>
<dbReference type="Proteomes" id="UP000193467">
    <property type="component" value="Unassembled WGS sequence"/>
</dbReference>
<feature type="domain" description="Zn(2)-C6 fungal-type" evidence="4">
    <location>
        <begin position="38"/>
        <end position="68"/>
    </location>
</feature>
<evidence type="ECO:0000256" key="2">
    <source>
        <dbReference type="ARBA" id="ARBA00023242"/>
    </source>
</evidence>
<dbReference type="GO" id="GO:0008270">
    <property type="term" value="F:zinc ion binding"/>
    <property type="evidence" value="ECO:0007669"/>
    <property type="project" value="InterPro"/>
</dbReference>
<evidence type="ECO:0000259" key="4">
    <source>
        <dbReference type="PROSITE" id="PS50048"/>
    </source>
</evidence>
<feature type="compositionally biased region" description="Basic and acidic residues" evidence="3">
    <location>
        <begin position="97"/>
        <end position="107"/>
    </location>
</feature>
<dbReference type="PANTHER" id="PTHR47783:SF1">
    <property type="entry name" value="ZN(II)2CYS6 TRANSCRIPTION FACTOR (EUROFUNG)"/>
    <property type="match status" value="1"/>
</dbReference>
<dbReference type="SMART" id="SM00066">
    <property type="entry name" value="GAL4"/>
    <property type="match status" value="1"/>
</dbReference>
<keyword evidence="1" id="KW-0479">Metal-binding</keyword>